<reference evidence="4" key="3">
    <citation type="submission" date="2024-02" db="EMBL/GenBank/DDBJ databases">
        <title>Comparative genomics of Cryptococcus and Kwoniella reveals pathogenesis evolution and contrasting modes of karyotype evolution via chromosome fusion or intercentromeric recombination.</title>
        <authorList>
            <person name="Coelho M.A."/>
            <person name="David-Palma M."/>
            <person name="Shea T."/>
            <person name="Bowers K."/>
            <person name="McGinley-Smith S."/>
            <person name="Mohammad A.W."/>
            <person name="Gnirke A."/>
            <person name="Yurkov A.M."/>
            <person name="Nowrousian M."/>
            <person name="Sun S."/>
            <person name="Cuomo C.A."/>
            <person name="Heitman J."/>
        </authorList>
    </citation>
    <scope>NUCLEOTIDE SEQUENCE</scope>
    <source>
        <strain evidence="4">CBS 10117</strain>
    </source>
</reference>
<reference evidence="3" key="1">
    <citation type="submission" date="2013-07" db="EMBL/GenBank/DDBJ databases">
        <title>The Genome Sequence of Cryptococcus dejecticola CBS10117.</title>
        <authorList>
            <consortium name="The Broad Institute Genome Sequencing Platform"/>
            <person name="Cuomo C."/>
            <person name="Litvintseva A."/>
            <person name="Chen Y."/>
            <person name="Heitman J."/>
            <person name="Sun S."/>
            <person name="Springer D."/>
            <person name="Dromer F."/>
            <person name="Young S.K."/>
            <person name="Zeng Q."/>
            <person name="Gargeya S."/>
            <person name="Fitzgerald M."/>
            <person name="Abouelleil A."/>
            <person name="Alvarado L."/>
            <person name="Berlin A.M."/>
            <person name="Chapman S.B."/>
            <person name="Dewar J."/>
            <person name="Goldberg J."/>
            <person name="Griggs A."/>
            <person name="Gujja S."/>
            <person name="Hansen M."/>
            <person name="Howarth C."/>
            <person name="Imamovic A."/>
            <person name="Larimer J."/>
            <person name="McCowan C."/>
            <person name="Murphy C."/>
            <person name="Pearson M."/>
            <person name="Priest M."/>
            <person name="Roberts A."/>
            <person name="Saif S."/>
            <person name="Shea T."/>
            <person name="Sykes S."/>
            <person name="Wortman J."/>
            <person name="Nusbaum C."/>
            <person name="Birren B."/>
        </authorList>
    </citation>
    <scope>NUCLEOTIDE SEQUENCE [LARGE SCALE GENOMIC DNA]</scope>
    <source>
        <strain evidence="3">CBS 10117</strain>
    </source>
</reference>
<dbReference type="AlphaFoldDB" id="A0A1A6AA93"/>
<dbReference type="PANTHER" id="PTHR38409">
    <property type="entry name" value="MDM10-COMPLEMENTING PROTEIN 1"/>
    <property type="match status" value="1"/>
</dbReference>
<dbReference type="VEuPathDB" id="FungiDB:I303_02998"/>
<protein>
    <recommendedName>
        <fullName evidence="6">Mitochondrial adapter protein MCP1 transmembrane domain-containing protein</fullName>
    </recommendedName>
</protein>
<dbReference type="EMBL" id="KI894029">
    <property type="protein sequence ID" value="OBR86976.1"/>
    <property type="molecule type" value="Genomic_DNA"/>
</dbReference>
<accession>A0A1A6AA93</accession>
<dbReference type="PANTHER" id="PTHR38409:SF1">
    <property type="entry name" value="MITOCHONDRIAL ADAPTER PROTEIN MCP1"/>
    <property type="match status" value="1"/>
</dbReference>
<evidence type="ECO:0000313" key="4">
    <source>
        <dbReference type="EMBL" id="WWC60407.1"/>
    </source>
</evidence>
<dbReference type="EMBL" id="CP144532">
    <property type="protein sequence ID" value="WWC60407.1"/>
    <property type="molecule type" value="Genomic_DNA"/>
</dbReference>
<evidence type="ECO:0008006" key="6">
    <source>
        <dbReference type="Google" id="ProtNLM"/>
    </source>
</evidence>
<dbReference type="OrthoDB" id="10259513at2759"/>
<sequence>MSPPPPDIPMPHELAQHENENEYSHKPSFFKIPSSAAIRMSSKGETIKFLTLTQNTSAMVFTVFLIPHLASPVVASVAGLQGADKTMMIARDLYIPLEPLLIYIPLALHTSFSILRRILLILPSSSSSTAGTKLNQGYWRSIRSRLPRQIHQIIAYPLSLMVLTHIFTHRLIPSSSQPPINSLSPSELNWEFVGYNLRSPISWISYLSLVGMATWHSVVGGMKVVSYFRGSSPLDKFERRKPNSSSDSSSNSVSTLKASLDSHSIGPDEKEDQAFQATPKLNGKTIEDPDFKATAQNRKIPKKRQMGLKALVLAVLGIVSVGLYRVKQDTGVVSPLMKIRYDAIYQA</sequence>
<keyword evidence="2" id="KW-0472">Membrane</keyword>
<evidence type="ECO:0000313" key="5">
    <source>
        <dbReference type="Proteomes" id="UP000078595"/>
    </source>
</evidence>
<reference evidence="4" key="2">
    <citation type="submission" date="2013-07" db="EMBL/GenBank/DDBJ databases">
        <authorList>
            <consortium name="The Broad Institute Genome Sequencing Platform"/>
            <person name="Cuomo C."/>
            <person name="Litvintseva A."/>
            <person name="Chen Y."/>
            <person name="Heitman J."/>
            <person name="Sun S."/>
            <person name="Springer D."/>
            <person name="Dromer F."/>
            <person name="Young S.K."/>
            <person name="Zeng Q."/>
            <person name="Gargeya S."/>
            <person name="Fitzgerald M."/>
            <person name="Abouelleil A."/>
            <person name="Alvarado L."/>
            <person name="Berlin A.M."/>
            <person name="Chapman S.B."/>
            <person name="Dewar J."/>
            <person name="Goldberg J."/>
            <person name="Griggs A."/>
            <person name="Gujja S."/>
            <person name="Hansen M."/>
            <person name="Howarth C."/>
            <person name="Imamovic A."/>
            <person name="Larimer J."/>
            <person name="McCowan C."/>
            <person name="Murphy C."/>
            <person name="Pearson M."/>
            <person name="Priest M."/>
            <person name="Roberts A."/>
            <person name="Saif S."/>
            <person name="Shea T."/>
            <person name="Sykes S."/>
            <person name="Wortman J."/>
            <person name="Nusbaum C."/>
            <person name="Birren B."/>
        </authorList>
    </citation>
    <scope>NUCLEOTIDE SEQUENCE</scope>
    <source>
        <strain evidence="4">CBS 10117</strain>
    </source>
</reference>
<keyword evidence="2" id="KW-1133">Transmembrane helix</keyword>
<proteinExistence type="predicted"/>
<organism evidence="3">
    <name type="scientific">Kwoniella dejecticola CBS 10117</name>
    <dbReference type="NCBI Taxonomy" id="1296121"/>
    <lineage>
        <taxon>Eukaryota</taxon>
        <taxon>Fungi</taxon>
        <taxon>Dikarya</taxon>
        <taxon>Basidiomycota</taxon>
        <taxon>Agaricomycotina</taxon>
        <taxon>Tremellomycetes</taxon>
        <taxon>Tremellales</taxon>
        <taxon>Cryptococcaceae</taxon>
        <taxon>Kwoniella</taxon>
    </lineage>
</organism>
<feature type="transmembrane region" description="Helical" evidence="2">
    <location>
        <begin position="58"/>
        <end position="80"/>
    </location>
</feature>
<feature type="compositionally biased region" description="Low complexity" evidence="1">
    <location>
        <begin position="243"/>
        <end position="254"/>
    </location>
</feature>
<dbReference type="InterPro" id="IPR039960">
    <property type="entry name" value="MCP1"/>
</dbReference>
<keyword evidence="5" id="KW-1185">Reference proteome</keyword>
<feature type="transmembrane region" description="Helical" evidence="2">
    <location>
        <begin position="100"/>
        <end position="119"/>
    </location>
</feature>
<gene>
    <name evidence="3" type="ORF">I303_02998</name>
    <name evidence="4" type="ORF">I303_102979</name>
</gene>
<dbReference type="Proteomes" id="UP000078595">
    <property type="component" value="Chromosome 3"/>
</dbReference>
<keyword evidence="2" id="KW-0812">Transmembrane</keyword>
<name>A0A1A6AA93_9TREE</name>
<dbReference type="GO" id="GO:0055088">
    <property type="term" value="P:lipid homeostasis"/>
    <property type="evidence" value="ECO:0007669"/>
    <property type="project" value="InterPro"/>
</dbReference>
<dbReference type="KEGG" id="kdj:28966697"/>
<feature type="region of interest" description="Disordered" evidence="1">
    <location>
        <begin position="236"/>
        <end position="279"/>
    </location>
</feature>
<evidence type="ECO:0000256" key="1">
    <source>
        <dbReference type="SAM" id="MobiDB-lite"/>
    </source>
</evidence>
<dbReference type="GeneID" id="28966697"/>
<dbReference type="RefSeq" id="XP_018264818.1">
    <property type="nucleotide sequence ID" value="XM_018406324.1"/>
</dbReference>
<evidence type="ECO:0000256" key="2">
    <source>
        <dbReference type="SAM" id="Phobius"/>
    </source>
</evidence>
<evidence type="ECO:0000313" key="3">
    <source>
        <dbReference type="EMBL" id="OBR86976.1"/>
    </source>
</evidence>